<accession>A0ABW5P525</accession>
<sequence>MKTRLLSLCLTALVSLMPVASADSITPPALGNSQAGAQRVFPMAGVTGNQTGQIIASTQYQVSITLPAEIQHVGVNASKQAALVPTVDKSDGRVVYLDVLKPGGTATLNIRLVNEGDPLIVKFTVTLSDASQGVLSYAVRTDLKDPAIPAVSGDRTRAQVPVAVPALRPAPVSAPVPKPAAVPLVKVQDGVRIELLPTPGQLGLTRTFGVKVSTLTPQDTAYRIEVTANAAVQGRPAVRYTRLSPRDPHQIGKTEFSGRLTVTFTEPATSVVILVLVRPVHGQTTGSGHYIGFQVRL</sequence>
<dbReference type="EMBL" id="JBHUMK010000061">
    <property type="protein sequence ID" value="MFD2610406.1"/>
    <property type="molecule type" value="Genomic_DNA"/>
</dbReference>
<dbReference type="RefSeq" id="WP_386846562.1">
    <property type="nucleotide sequence ID" value="NZ_JBHUMK010000061.1"/>
</dbReference>
<keyword evidence="3" id="KW-1185">Reference proteome</keyword>
<keyword evidence="1" id="KW-0732">Signal</keyword>
<gene>
    <name evidence="2" type="ORF">ACFSR9_13305</name>
</gene>
<comment type="caution">
    <text evidence="2">The sequence shown here is derived from an EMBL/GenBank/DDBJ whole genome shotgun (WGS) entry which is preliminary data.</text>
</comment>
<name>A0ABW5P525_9DEIO</name>
<dbReference type="Proteomes" id="UP001597475">
    <property type="component" value="Unassembled WGS sequence"/>
</dbReference>
<reference evidence="3" key="1">
    <citation type="journal article" date="2019" name="Int. J. Syst. Evol. Microbiol.">
        <title>The Global Catalogue of Microorganisms (GCM) 10K type strain sequencing project: providing services to taxonomists for standard genome sequencing and annotation.</title>
        <authorList>
            <consortium name="The Broad Institute Genomics Platform"/>
            <consortium name="The Broad Institute Genome Sequencing Center for Infectious Disease"/>
            <person name="Wu L."/>
            <person name="Ma J."/>
        </authorList>
    </citation>
    <scope>NUCLEOTIDE SEQUENCE [LARGE SCALE GENOMIC DNA]</scope>
    <source>
        <strain evidence="3">KCTC 33842</strain>
    </source>
</reference>
<proteinExistence type="predicted"/>
<evidence type="ECO:0000313" key="2">
    <source>
        <dbReference type="EMBL" id="MFD2610406.1"/>
    </source>
</evidence>
<feature type="chain" id="PRO_5045773029" evidence="1">
    <location>
        <begin position="23"/>
        <end position="297"/>
    </location>
</feature>
<feature type="signal peptide" evidence="1">
    <location>
        <begin position="1"/>
        <end position="22"/>
    </location>
</feature>
<organism evidence="2 3">
    <name type="scientific">Deinococcus taklimakanensis</name>
    <dbReference type="NCBI Taxonomy" id="536443"/>
    <lineage>
        <taxon>Bacteria</taxon>
        <taxon>Thermotogati</taxon>
        <taxon>Deinococcota</taxon>
        <taxon>Deinococci</taxon>
        <taxon>Deinococcales</taxon>
        <taxon>Deinococcaceae</taxon>
        <taxon>Deinococcus</taxon>
    </lineage>
</organism>
<protein>
    <submittedName>
        <fullName evidence="2">Uncharacterized protein</fullName>
    </submittedName>
</protein>
<evidence type="ECO:0000256" key="1">
    <source>
        <dbReference type="SAM" id="SignalP"/>
    </source>
</evidence>
<evidence type="ECO:0000313" key="3">
    <source>
        <dbReference type="Proteomes" id="UP001597475"/>
    </source>
</evidence>